<evidence type="ECO:0000313" key="1">
    <source>
        <dbReference type="EMBL" id="ACA67505.1"/>
    </source>
</evidence>
<organism evidence="1">
    <name type="scientific">Yersinia pseudotuberculosis serotype O:3 (strain YPIII)</name>
    <dbReference type="NCBI Taxonomy" id="502800"/>
    <lineage>
        <taxon>Bacteria</taxon>
        <taxon>Pseudomonadati</taxon>
        <taxon>Pseudomonadota</taxon>
        <taxon>Gammaproteobacteria</taxon>
        <taxon>Enterobacterales</taxon>
        <taxon>Yersiniaceae</taxon>
        <taxon>Yersinia</taxon>
    </lineage>
</organism>
<evidence type="ECO:0008006" key="2">
    <source>
        <dbReference type="Google" id="ProtNLM"/>
    </source>
</evidence>
<dbReference type="SUPFAM" id="SSF50249">
    <property type="entry name" value="Nucleic acid-binding proteins"/>
    <property type="match status" value="1"/>
</dbReference>
<sequence>MKVKLANVRLAFPDLFEATQVNGQGDHKFRATFLLTPDHPANKDIEAAIKKVATDKWGARAEAVLKTIVGNPMRYNYRSGDEKADYDGYPGNMYIAAGNKARPLVLDRDKSPLTAADGRPYSGCFVNATITIFAYDNQGKGISASLGGVQFFKDGDAFAAGGIDSEDDFDEITEGADAESLI</sequence>
<dbReference type="Pfam" id="PF10991">
    <property type="entry name" value="Enc34_ssDNA-bd"/>
    <property type="match status" value="1"/>
</dbReference>
<dbReference type="Gene3D" id="2.40.50.140">
    <property type="entry name" value="Nucleic acid-binding proteins"/>
    <property type="match status" value="1"/>
</dbReference>
<dbReference type="InterPro" id="IPR012340">
    <property type="entry name" value="NA-bd_OB-fold"/>
</dbReference>
<name>A0A0H3B1V1_YERPY</name>
<dbReference type="RefSeq" id="WP_012303794.1">
    <property type="nucleotide sequence ID" value="NZ_CP009792.1"/>
</dbReference>
<reference evidence="1" key="1">
    <citation type="submission" date="2008-02" db="EMBL/GenBank/DDBJ databases">
        <title>Complete sequence of Yersinia pseudotuberculosis YPIII.</title>
        <authorList>
            <consortium name="US DOE Joint Genome Institute"/>
            <person name="Challacombe J.F."/>
            <person name="Bruce D."/>
            <person name="Detter J.C."/>
            <person name="Green L."/>
            <person name="Land M."/>
            <person name="Munk C."/>
            <person name="Lindler L.E."/>
            <person name="Nikolich M.P."/>
            <person name="Brettin T."/>
        </authorList>
    </citation>
    <scope>NUCLEOTIDE SEQUENCE</scope>
    <source>
        <strain evidence="1">YPIII</strain>
    </source>
</reference>
<dbReference type="InterPro" id="IPR022595">
    <property type="entry name" value="Enc34_ssDNA-bd"/>
</dbReference>
<protein>
    <recommendedName>
        <fullName evidence="2">DUF2815 family protein</fullName>
    </recommendedName>
</protein>
<accession>A0A0H3B1V1</accession>
<dbReference type="PATRIC" id="fig|502800.11.peg.1841"/>
<dbReference type="KEGG" id="ypy:YPK_1207"/>
<proteinExistence type="predicted"/>
<gene>
    <name evidence="1" type="ordered locus">YPK_1207</name>
</gene>
<dbReference type="EMBL" id="CP000950">
    <property type="protein sequence ID" value="ACA67505.1"/>
    <property type="molecule type" value="Genomic_DNA"/>
</dbReference>
<dbReference type="AlphaFoldDB" id="A0A0H3B1V1"/>